<evidence type="ECO:0000313" key="5">
    <source>
        <dbReference type="Proteomes" id="UP000239867"/>
    </source>
</evidence>
<comment type="similarity">
    <text evidence="3">Belongs to the peptidase U32 family.</text>
</comment>
<keyword evidence="5" id="KW-1185">Reference proteome</keyword>
<proteinExistence type="inferred from homology"/>
<evidence type="ECO:0000313" key="4">
    <source>
        <dbReference type="EMBL" id="AVD71146.1"/>
    </source>
</evidence>
<evidence type="ECO:0000256" key="3">
    <source>
        <dbReference type="ARBA" id="ARBA00038374"/>
    </source>
</evidence>
<accession>A0A2L1GND4</accession>
<dbReference type="AlphaFoldDB" id="A0A2L1GND4"/>
<dbReference type="Proteomes" id="UP000239867">
    <property type="component" value="Chromosome"/>
</dbReference>
<dbReference type="GO" id="GO:0006508">
    <property type="term" value="P:proteolysis"/>
    <property type="evidence" value="ECO:0007669"/>
    <property type="project" value="UniProtKB-KW"/>
</dbReference>
<dbReference type="Gene3D" id="2.40.30.10">
    <property type="entry name" value="Translation factors"/>
    <property type="match status" value="1"/>
</dbReference>
<dbReference type="PANTHER" id="PTHR30217:SF6">
    <property type="entry name" value="TRNA HYDROXYLATION PROTEIN P"/>
    <property type="match status" value="1"/>
</dbReference>
<keyword evidence="1" id="KW-0645">Protease</keyword>
<dbReference type="EMBL" id="CP021255">
    <property type="protein sequence ID" value="AVD71146.1"/>
    <property type="molecule type" value="Genomic_DNA"/>
</dbReference>
<dbReference type="Pfam" id="PF01136">
    <property type="entry name" value="Peptidase_U32"/>
    <property type="match status" value="1"/>
</dbReference>
<sequence>MSAAPALALPELLAPAGNLEKLKVAVHYGADAVYLGGRQHSLRARAANFSEDEVRQGVAFAHAHGVRVYAAVNIFAHNRDLDGVAASLAFLQEAGVDACIVADPGILRLARQHAPGMPLHLSTQMNVSNREHALFWQEQGLARLNLARELGCEEIAAIRKAVRCGLEVFIHGALCIAYSGRCLLSAYFTGRDANRGDCAQPCRYSYALVEEKRPGQYFPIEEDERGAYVFNSKDLCLLGHLPVLVALGVDALKIEGRMKSVAYVAQTVHLYRQALNWIGGQQARGAGLESLTMPARFFAELANIGTRGHTDNFFLGQPDADDMLHGSARLAQSSVPAGIARTAEPLLVEARHTLVPGDRLECLLPERLQPLAARITALHDADGRPLAQARPSQCVRLTLAPAVQLAPCTLLRKTPHR</sequence>
<dbReference type="PROSITE" id="PS01276">
    <property type="entry name" value="PEPTIDASE_U32"/>
    <property type="match status" value="1"/>
</dbReference>
<gene>
    <name evidence="4" type="ORF">CAY53_06325</name>
</gene>
<dbReference type="GO" id="GO:0008233">
    <property type="term" value="F:peptidase activity"/>
    <property type="evidence" value="ECO:0007669"/>
    <property type="project" value="UniProtKB-KW"/>
</dbReference>
<dbReference type="PANTHER" id="PTHR30217">
    <property type="entry name" value="PEPTIDASE U32 FAMILY"/>
    <property type="match status" value="1"/>
</dbReference>
<dbReference type="RefSeq" id="WP_104936420.1">
    <property type="nucleotide sequence ID" value="NZ_CP021255.1"/>
</dbReference>
<dbReference type="KEGG" id="deo:CAY53_06325"/>
<name>A0A2L1GND4_9BACT</name>
<protein>
    <submittedName>
        <fullName evidence="4">Peptidase U32</fullName>
    </submittedName>
</protein>
<evidence type="ECO:0000256" key="2">
    <source>
        <dbReference type="ARBA" id="ARBA00022801"/>
    </source>
</evidence>
<organism evidence="4 5">
    <name type="scientific">Desulfobulbus oralis</name>
    <dbReference type="NCBI Taxonomy" id="1986146"/>
    <lineage>
        <taxon>Bacteria</taxon>
        <taxon>Pseudomonadati</taxon>
        <taxon>Thermodesulfobacteriota</taxon>
        <taxon>Desulfobulbia</taxon>
        <taxon>Desulfobulbales</taxon>
        <taxon>Desulfobulbaceae</taxon>
        <taxon>Desulfobulbus</taxon>
    </lineage>
</organism>
<dbReference type="OrthoDB" id="9807498at2"/>
<reference evidence="4 5" key="1">
    <citation type="journal article" date="2018" name="MBio">
        <title>Insights into the evolution of host association through the isolation and characterization of a novel human periodontal pathobiont, Desulfobulbus oralis.</title>
        <authorList>
            <person name="Cross K.L."/>
            <person name="Chirania P."/>
            <person name="Xiong W."/>
            <person name="Beall C.J."/>
            <person name="Elkins J.G."/>
            <person name="Giannone R.J."/>
            <person name="Griffen A.L."/>
            <person name="Guss A.M."/>
            <person name="Hettich R.L."/>
            <person name="Joshi S.S."/>
            <person name="Mokrzan E.M."/>
            <person name="Martin R.K."/>
            <person name="Zhulin I.B."/>
            <person name="Leys E.J."/>
            <person name="Podar M."/>
        </authorList>
    </citation>
    <scope>NUCLEOTIDE SEQUENCE [LARGE SCALE GENOMIC DNA]</scope>
    <source>
        <strain evidence="4 5">ORNL</strain>
    </source>
</reference>
<evidence type="ECO:0000256" key="1">
    <source>
        <dbReference type="ARBA" id="ARBA00022670"/>
    </source>
</evidence>
<keyword evidence="2" id="KW-0378">Hydrolase</keyword>
<dbReference type="InterPro" id="IPR051454">
    <property type="entry name" value="RNA/ubiquinone_mod_enzymes"/>
</dbReference>
<dbReference type="InterPro" id="IPR001539">
    <property type="entry name" value="Peptidase_U32"/>
</dbReference>